<dbReference type="PANTHER" id="PTHR11113:SF2">
    <property type="entry name" value="ADENINE DEAMINASE"/>
    <property type="match status" value="1"/>
</dbReference>
<evidence type="ECO:0000256" key="3">
    <source>
        <dbReference type="ARBA" id="ARBA00022801"/>
    </source>
</evidence>
<protein>
    <recommendedName>
        <fullName evidence="2">adenine deaminase</fullName>
        <ecNumber evidence="2">3.5.4.2</ecNumber>
    </recommendedName>
</protein>
<dbReference type="InterPro" id="IPR032466">
    <property type="entry name" value="Metal_Hydrolase"/>
</dbReference>
<dbReference type="InterPro" id="IPR006680">
    <property type="entry name" value="Amidohydro-rel"/>
</dbReference>
<keyword evidence="4" id="KW-0464">Manganese</keyword>
<organism evidence="8 9">
    <name type="scientific">Daphnia magna</name>
    <dbReference type="NCBI Taxonomy" id="35525"/>
    <lineage>
        <taxon>Eukaryota</taxon>
        <taxon>Metazoa</taxon>
        <taxon>Ecdysozoa</taxon>
        <taxon>Arthropoda</taxon>
        <taxon>Crustacea</taxon>
        <taxon>Branchiopoda</taxon>
        <taxon>Diplostraca</taxon>
        <taxon>Cladocera</taxon>
        <taxon>Anomopoda</taxon>
        <taxon>Daphniidae</taxon>
        <taxon>Daphnia</taxon>
    </lineage>
</organism>
<name>A0ABR0B8L9_9CRUS</name>
<evidence type="ECO:0000313" key="8">
    <source>
        <dbReference type="EMBL" id="KAK4044912.1"/>
    </source>
</evidence>
<dbReference type="Pfam" id="PF01979">
    <property type="entry name" value="Amidohydro_1"/>
    <property type="match status" value="1"/>
</dbReference>
<proteinExistence type="inferred from homology"/>
<dbReference type="Gene3D" id="2.30.40.10">
    <property type="entry name" value="Urease, subunit C, domain 1"/>
    <property type="match status" value="1"/>
</dbReference>
<evidence type="ECO:0000259" key="7">
    <source>
        <dbReference type="Pfam" id="PF13382"/>
    </source>
</evidence>
<gene>
    <name evidence="8" type="ORF">OUZ56_032318</name>
</gene>
<dbReference type="EC" id="3.5.4.2" evidence="2"/>
<evidence type="ECO:0000256" key="4">
    <source>
        <dbReference type="ARBA" id="ARBA00023211"/>
    </source>
</evidence>
<dbReference type="EMBL" id="JAOYFB010000041">
    <property type="protein sequence ID" value="KAK4044912.1"/>
    <property type="molecule type" value="Genomic_DNA"/>
</dbReference>
<feature type="domain" description="Amidohydrolase-related" evidence="6">
    <location>
        <begin position="66"/>
        <end position="274"/>
    </location>
</feature>
<feature type="domain" description="Adenine deaminase C-terminal" evidence="7">
    <location>
        <begin position="382"/>
        <end position="533"/>
    </location>
</feature>
<comment type="caution">
    <text evidence="8">The sequence shown here is derived from an EMBL/GenBank/DDBJ whole genome shotgun (WGS) entry which is preliminary data.</text>
</comment>
<dbReference type="PANTHER" id="PTHR11113">
    <property type="entry name" value="N-ACETYLGLUCOSAMINE-6-PHOSPHATE DEACETYLASE"/>
    <property type="match status" value="1"/>
</dbReference>
<comment type="catalytic activity">
    <reaction evidence="5">
        <text>adenine + H2O + H(+) = hypoxanthine + NH4(+)</text>
        <dbReference type="Rhea" id="RHEA:23688"/>
        <dbReference type="ChEBI" id="CHEBI:15377"/>
        <dbReference type="ChEBI" id="CHEBI:15378"/>
        <dbReference type="ChEBI" id="CHEBI:16708"/>
        <dbReference type="ChEBI" id="CHEBI:17368"/>
        <dbReference type="ChEBI" id="CHEBI:28938"/>
        <dbReference type="EC" id="3.5.4.2"/>
    </reaction>
</comment>
<comment type="similarity">
    <text evidence="1">Belongs to the metallo-dependent hydrolases superfamily. Adenine deaminase family.</text>
</comment>
<dbReference type="Pfam" id="PF13382">
    <property type="entry name" value="Adenine_deam_C"/>
    <property type="match status" value="1"/>
</dbReference>
<dbReference type="SUPFAM" id="SSF51338">
    <property type="entry name" value="Composite domain of metallo-dependent hydrolases"/>
    <property type="match status" value="1"/>
</dbReference>
<evidence type="ECO:0000259" key="6">
    <source>
        <dbReference type="Pfam" id="PF01979"/>
    </source>
</evidence>
<accession>A0ABR0B8L9</accession>
<dbReference type="SUPFAM" id="SSF51556">
    <property type="entry name" value="Metallo-dependent hydrolases"/>
    <property type="match status" value="1"/>
</dbReference>
<dbReference type="Proteomes" id="UP001234178">
    <property type="component" value="Unassembled WGS sequence"/>
</dbReference>
<sequence>MSLAARIRVARGLDVADLVVRNVRFLDVFTGRFLLGDVAVSGGTIVSTRTGGPKGLRTVDGTGKWLVPGFIDAHVHVESSLLSPWSFSKTVLACGTTTAICDPHELANVQGERGLAFFLAAAEKTGIDLRVMMSSCVPATTMETNGGGSIEADVLARLATHPKALGLAELMNVPGILHGDPGMLAKLEAFTDRPKDGHAPLLRGHDLAAYACAGITSCHESSELDEAREKVENGIAVWIREGSVAKDLDALYPLLTAENGHLDHLVRKAIAHGIPAPIAFRAASYGPALHYGLAGPSTRERIGAIAPGFRADFILLGDADTVAIEQVYRAGIPASEIAHESINFDHGNSMKASVPEAVDLLGPSGSVHVIGVRPGRILTDRHVMAHDAPGVARLTVVERHGHGRRPANGYVTGFGTLTGAIASSVGHDCHNLVAVGTDVEEMRVAMRALIEVGGGFVVVKDGAVLEMLPLPLGGLMSLADPKEVETKLRALRAASKAIGCEVPEPFLQLAFLSLPVIPSLKLTDHGLVDVDLFKIIDVRAA</sequence>
<reference evidence="8 9" key="1">
    <citation type="journal article" date="2023" name="Nucleic Acids Res.">
        <title>The hologenome of Daphnia magna reveals possible DNA methylation and microbiome-mediated evolution of the host genome.</title>
        <authorList>
            <person name="Chaturvedi A."/>
            <person name="Li X."/>
            <person name="Dhandapani V."/>
            <person name="Marshall H."/>
            <person name="Kissane S."/>
            <person name="Cuenca-Cambronero M."/>
            <person name="Asole G."/>
            <person name="Calvet F."/>
            <person name="Ruiz-Romero M."/>
            <person name="Marangio P."/>
            <person name="Guigo R."/>
            <person name="Rago D."/>
            <person name="Mirbahai L."/>
            <person name="Eastwood N."/>
            <person name="Colbourne J.K."/>
            <person name="Zhou J."/>
            <person name="Mallon E."/>
            <person name="Orsini L."/>
        </authorList>
    </citation>
    <scope>NUCLEOTIDE SEQUENCE [LARGE SCALE GENOMIC DNA]</scope>
    <source>
        <strain evidence="8">LRV0_1</strain>
    </source>
</reference>
<keyword evidence="9" id="KW-1185">Reference proteome</keyword>
<dbReference type="HAMAP" id="MF_01518">
    <property type="entry name" value="Adenine_deamin"/>
    <property type="match status" value="1"/>
</dbReference>
<dbReference type="InterPro" id="IPR026912">
    <property type="entry name" value="Adenine_deam_C"/>
</dbReference>
<dbReference type="Gene3D" id="3.20.20.140">
    <property type="entry name" value="Metal-dependent hydrolases"/>
    <property type="match status" value="1"/>
</dbReference>
<evidence type="ECO:0000256" key="5">
    <source>
        <dbReference type="ARBA" id="ARBA00047720"/>
    </source>
</evidence>
<evidence type="ECO:0000256" key="1">
    <source>
        <dbReference type="ARBA" id="ARBA00006773"/>
    </source>
</evidence>
<evidence type="ECO:0000256" key="2">
    <source>
        <dbReference type="ARBA" id="ARBA00012782"/>
    </source>
</evidence>
<keyword evidence="3" id="KW-0378">Hydrolase</keyword>
<evidence type="ECO:0000313" key="9">
    <source>
        <dbReference type="Proteomes" id="UP001234178"/>
    </source>
</evidence>
<dbReference type="InterPro" id="IPR006679">
    <property type="entry name" value="Adenine_deam"/>
</dbReference>
<dbReference type="InterPro" id="IPR011059">
    <property type="entry name" value="Metal-dep_hydrolase_composite"/>
</dbReference>